<feature type="compositionally biased region" description="Basic and acidic residues" evidence="1">
    <location>
        <begin position="72"/>
        <end position="82"/>
    </location>
</feature>
<evidence type="ECO:0000313" key="2">
    <source>
        <dbReference type="EMBL" id="GFN93182.1"/>
    </source>
</evidence>
<dbReference type="AlphaFoldDB" id="A0AAV3ZEK8"/>
<sequence length="129" mass="14244">MTGPHITSTIRFEMPETWKMSDLRCTVDNYKSASYLRDEDKLKMANYVTCGATEDFSRLKGTPGGATAEANTENKEDKRENVETGDISDSDSSISDSSESLHSLHRESPTTKSTSVLEYPVHRSTSTGV</sequence>
<reference evidence="2 3" key="1">
    <citation type="journal article" date="2021" name="Elife">
        <title>Chloroplast acquisition without the gene transfer in kleptoplastic sea slugs, Plakobranchus ocellatus.</title>
        <authorList>
            <person name="Maeda T."/>
            <person name="Takahashi S."/>
            <person name="Yoshida T."/>
            <person name="Shimamura S."/>
            <person name="Takaki Y."/>
            <person name="Nagai Y."/>
            <person name="Toyoda A."/>
            <person name="Suzuki Y."/>
            <person name="Arimoto A."/>
            <person name="Ishii H."/>
            <person name="Satoh N."/>
            <person name="Nishiyama T."/>
            <person name="Hasebe M."/>
            <person name="Maruyama T."/>
            <person name="Minagawa J."/>
            <person name="Obokata J."/>
            <person name="Shigenobu S."/>
        </authorList>
    </citation>
    <scope>NUCLEOTIDE SEQUENCE [LARGE SCALE GENOMIC DNA]</scope>
</reference>
<organism evidence="2 3">
    <name type="scientific">Plakobranchus ocellatus</name>
    <dbReference type="NCBI Taxonomy" id="259542"/>
    <lineage>
        <taxon>Eukaryota</taxon>
        <taxon>Metazoa</taxon>
        <taxon>Spiralia</taxon>
        <taxon>Lophotrochozoa</taxon>
        <taxon>Mollusca</taxon>
        <taxon>Gastropoda</taxon>
        <taxon>Heterobranchia</taxon>
        <taxon>Euthyneura</taxon>
        <taxon>Panpulmonata</taxon>
        <taxon>Sacoglossa</taxon>
        <taxon>Placobranchoidea</taxon>
        <taxon>Plakobranchidae</taxon>
        <taxon>Plakobranchus</taxon>
    </lineage>
</organism>
<name>A0AAV3ZEK8_9GAST</name>
<comment type="caution">
    <text evidence="2">The sequence shown here is derived from an EMBL/GenBank/DDBJ whole genome shotgun (WGS) entry which is preliminary data.</text>
</comment>
<accession>A0AAV3ZEK8</accession>
<feature type="region of interest" description="Disordered" evidence="1">
    <location>
        <begin position="54"/>
        <end position="129"/>
    </location>
</feature>
<feature type="compositionally biased region" description="Low complexity" evidence="1">
    <location>
        <begin position="90"/>
        <end position="101"/>
    </location>
</feature>
<dbReference type="Proteomes" id="UP000735302">
    <property type="component" value="Unassembled WGS sequence"/>
</dbReference>
<evidence type="ECO:0000313" key="3">
    <source>
        <dbReference type="Proteomes" id="UP000735302"/>
    </source>
</evidence>
<proteinExistence type="predicted"/>
<gene>
    <name evidence="2" type="ORF">PoB_001968800</name>
</gene>
<protein>
    <submittedName>
        <fullName evidence="2">Uncharacterized protein</fullName>
    </submittedName>
</protein>
<evidence type="ECO:0000256" key="1">
    <source>
        <dbReference type="SAM" id="MobiDB-lite"/>
    </source>
</evidence>
<dbReference type="EMBL" id="BLXT01002312">
    <property type="protein sequence ID" value="GFN93182.1"/>
    <property type="molecule type" value="Genomic_DNA"/>
</dbReference>
<keyword evidence="3" id="KW-1185">Reference proteome</keyword>